<name>A0A2A4B0J6_9SPHN</name>
<evidence type="ECO:0000313" key="2">
    <source>
        <dbReference type="Proteomes" id="UP000218366"/>
    </source>
</evidence>
<sequence length="135" mass="14704">MRAELGLMLGALVLAGCAGQDRTAEQIRARGEREFAAAIEGRVPGKPARCIDPQTAGGPQLVAPDKLVYRDLNAVWVTRVEGCPFIDRDSIVIAEVFGGQLCRNDRFRTARRGGIAIPGPFCRYGDFTPYRAPRS</sequence>
<evidence type="ECO:0000313" key="1">
    <source>
        <dbReference type="EMBL" id="PCD01567.1"/>
    </source>
</evidence>
<dbReference type="EMBL" id="NWMW01000003">
    <property type="protein sequence ID" value="PCD01567.1"/>
    <property type="molecule type" value="Genomic_DNA"/>
</dbReference>
<gene>
    <name evidence="1" type="ORF">COC42_15665</name>
</gene>
<dbReference type="PROSITE" id="PS51257">
    <property type="entry name" value="PROKAR_LIPOPROTEIN"/>
    <property type="match status" value="1"/>
</dbReference>
<organism evidence="1 2">
    <name type="scientific">Sphingomonas spermidinifaciens</name>
    <dbReference type="NCBI Taxonomy" id="1141889"/>
    <lineage>
        <taxon>Bacteria</taxon>
        <taxon>Pseudomonadati</taxon>
        <taxon>Pseudomonadota</taxon>
        <taxon>Alphaproteobacteria</taxon>
        <taxon>Sphingomonadales</taxon>
        <taxon>Sphingomonadaceae</taxon>
        <taxon>Sphingomonas</taxon>
    </lineage>
</organism>
<keyword evidence="2" id="KW-1185">Reference proteome</keyword>
<comment type="caution">
    <text evidence="1">The sequence shown here is derived from an EMBL/GenBank/DDBJ whole genome shotgun (WGS) entry which is preliminary data.</text>
</comment>
<dbReference type="Proteomes" id="UP000218366">
    <property type="component" value="Unassembled WGS sequence"/>
</dbReference>
<protein>
    <recommendedName>
        <fullName evidence="3">Lipoprotein</fullName>
    </recommendedName>
</protein>
<proteinExistence type="predicted"/>
<accession>A0A2A4B0J6</accession>
<evidence type="ECO:0008006" key="3">
    <source>
        <dbReference type="Google" id="ProtNLM"/>
    </source>
</evidence>
<dbReference type="AlphaFoldDB" id="A0A2A4B0J6"/>
<reference evidence="1 2" key="1">
    <citation type="submission" date="2017-09" db="EMBL/GenBank/DDBJ databases">
        <title>Sphingomonas spermidinifaciens 9NM-10, whole genome shotgun sequence.</title>
        <authorList>
            <person name="Feng G."/>
            <person name="Zhu H."/>
        </authorList>
    </citation>
    <scope>NUCLEOTIDE SEQUENCE [LARGE SCALE GENOMIC DNA]</scope>
    <source>
        <strain evidence="1 2">9NM-10</strain>
    </source>
</reference>